<gene>
    <name evidence="1" type="ORF">RM543_10435</name>
</gene>
<proteinExistence type="predicted"/>
<evidence type="ECO:0000313" key="2">
    <source>
        <dbReference type="Proteomes" id="UP001265259"/>
    </source>
</evidence>
<protein>
    <recommendedName>
        <fullName evidence="3">Bro-N domain-containing protein</fullName>
    </recommendedName>
</protein>
<keyword evidence="2" id="KW-1185">Reference proteome</keyword>
<accession>A0ABU3DHE3</accession>
<sequence>MKQHFTGSFIDGDDEGREIEFESHTEFMVALVMLARPEVVNLENQVLFRWLDEEEKPRRHFFDYRVTLRDGRRIALVVKKKPKASDPEFRLWLRGLAHRAVPAFADRLSLITMADLDPIEVHNAELIHAVRQPDPEPDGAVREVVASIVGAARISDIATAAECRGSGFRSVVRMIRSHELELVAHERISPDTLVRRRAS</sequence>
<name>A0ABU3DHE3_9RHOB</name>
<reference evidence="1 2" key="1">
    <citation type="submission" date="2023-09" db="EMBL/GenBank/DDBJ databases">
        <authorList>
            <person name="Rey-Velasco X."/>
        </authorList>
    </citation>
    <scope>NUCLEOTIDE SEQUENCE [LARGE SCALE GENOMIC DNA]</scope>
    <source>
        <strain evidence="1 2">F158</strain>
    </source>
</reference>
<evidence type="ECO:0008006" key="3">
    <source>
        <dbReference type="Google" id="ProtNLM"/>
    </source>
</evidence>
<dbReference type="Proteomes" id="UP001265259">
    <property type="component" value="Unassembled WGS sequence"/>
</dbReference>
<evidence type="ECO:0000313" key="1">
    <source>
        <dbReference type="EMBL" id="MDT0683104.1"/>
    </source>
</evidence>
<dbReference type="EMBL" id="JAVRHL010000002">
    <property type="protein sequence ID" value="MDT0683104.1"/>
    <property type="molecule type" value="Genomic_DNA"/>
</dbReference>
<comment type="caution">
    <text evidence="1">The sequence shown here is derived from an EMBL/GenBank/DDBJ whole genome shotgun (WGS) entry which is preliminary data.</text>
</comment>
<organism evidence="1 2">
    <name type="scientific">Tropicimonas omnivorans</name>
    <dbReference type="NCBI Taxonomy" id="3075590"/>
    <lineage>
        <taxon>Bacteria</taxon>
        <taxon>Pseudomonadati</taxon>
        <taxon>Pseudomonadota</taxon>
        <taxon>Alphaproteobacteria</taxon>
        <taxon>Rhodobacterales</taxon>
        <taxon>Roseobacteraceae</taxon>
        <taxon>Tropicimonas</taxon>
    </lineage>
</organism>
<dbReference type="RefSeq" id="WP_311691260.1">
    <property type="nucleotide sequence ID" value="NZ_JAVRHL010000002.1"/>
</dbReference>